<keyword evidence="6 17" id="KW-0732">Signal</keyword>
<dbReference type="SUPFAM" id="SSF51445">
    <property type="entry name" value="(Trans)glycosidases"/>
    <property type="match status" value="1"/>
</dbReference>
<feature type="disulfide bond" evidence="15">
    <location>
        <begin position="258"/>
        <end position="301"/>
    </location>
</feature>
<evidence type="ECO:0000256" key="1">
    <source>
        <dbReference type="ARBA" id="ARBA00000548"/>
    </source>
</evidence>
<dbReference type="FunFam" id="3.20.20.80:FF:000120">
    <property type="entry name" value="Alpha-amylase A"/>
    <property type="match status" value="1"/>
</dbReference>
<feature type="binding site" evidence="16">
    <location>
        <position position="143"/>
    </location>
    <ligand>
        <name>substrate</name>
    </ligand>
</feature>
<dbReference type="SMART" id="SM00642">
    <property type="entry name" value="Aamy"/>
    <property type="match status" value="1"/>
</dbReference>
<organism evidence="19 20">
    <name type="scientific">Mycena belliarum</name>
    <dbReference type="NCBI Taxonomy" id="1033014"/>
    <lineage>
        <taxon>Eukaryota</taxon>
        <taxon>Fungi</taxon>
        <taxon>Dikarya</taxon>
        <taxon>Basidiomycota</taxon>
        <taxon>Agaricomycotina</taxon>
        <taxon>Agaricomycetes</taxon>
        <taxon>Agaricomycetidae</taxon>
        <taxon>Agaricales</taxon>
        <taxon>Marasmiineae</taxon>
        <taxon>Mycenaceae</taxon>
        <taxon>Mycena</taxon>
    </lineage>
</organism>
<dbReference type="AlphaFoldDB" id="A0AAD6UHF0"/>
<feature type="domain" description="Glycosyl hydrolase family 13 catalytic" evidence="18">
    <location>
        <begin position="34"/>
        <end position="387"/>
    </location>
</feature>
<comment type="similarity">
    <text evidence="3">Belongs to the glycosyl hydrolase 13 family.</text>
</comment>
<dbReference type="GO" id="GO:0005509">
    <property type="term" value="F:calcium ion binding"/>
    <property type="evidence" value="ECO:0007669"/>
    <property type="project" value="InterPro"/>
</dbReference>
<comment type="caution">
    <text evidence="19">The sequence shown here is derived from an EMBL/GenBank/DDBJ whole genome shotgun (WGS) entry which is preliminary data.</text>
</comment>
<dbReference type="CDD" id="cd11319">
    <property type="entry name" value="AmyAc_euk_AmyA"/>
    <property type="match status" value="1"/>
</dbReference>
<dbReference type="Pfam" id="PF09260">
    <property type="entry name" value="A_amylase_dom_C"/>
    <property type="match status" value="1"/>
</dbReference>
<feature type="disulfide bond" evidence="15">
    <location>
        <begin position="51"/>
        <end position="59"/>
    </location>
</feature>
<evidence type="ECO:0000256" key="11">
    <source>
        <dbReference type="ARBA" id="ARBA00023277"/>
    </source>
</evidence>
<dbReference type="GO" id="GO:0004556">
    <property type="term" value="F:alpha-amylase activity"/>
    <property type="evidence" value="ECO:0007669"/>
    <property type="project" value="UniProtKB-EC"/>
</dbReference>
<feature type="disulfide bond" evidence="15">
    <location>
        <begin position="169"/>
        <end position="182"/>
    </location>
</feature>
<keyword evidence="5" id="KW-0479">Metal-binding</keyword>
<keyword evidence="20" id="KW-1185">Reference proteome</keyword>
<keyword evidence="11" id="KW-0119">Carbohydrate metabolism</keyword>
<feature type="chain" id="PRO_5042096063" description="alpha-amylase" evidence="17">
    <location>
        <begin position="22"/>
        <end position="487"/>
    </location>
</feature>
<feature type="site" description="Transition state stabilizer" evidence="14">
    <location>
        <position position="315"/>
    </location>
</feature>
<evidence type="ECO:0000256" key="5">
    <source>
        <dbReference type="ARBA" id="ARBA00022723"/>
    </source>
</evidence>
<keyword evidence="12" id="KW-0326">Glycosidase</keyword>
<evidence type="ECO:0000256" key="16">
    <source>
        <dbReference type="PIRSR" id="PIRSR001024-5"/>
    </source>
</evidence>
<keyword evidence="8" id="KW-0106">Calcium</keyword>
<sequence length="487" mass="53769">MHSQLLLILVAILSALPCTIAASASAWRNRSIYQVMTDRFSRSDGSSTSACQTSERDYCGGTWRGIINKLDYISGMGFTAIWISPIGQQINGRTGEGEAYHGYWPTNLYALNERFGTEQDLRDLVAAVHSRGMYIMLDVVVNHFANQGDIIVYSDFVPLSDSRYFHPKCDIDWGNQTSIELCWMGNGYVHLVDVDTENDFVVSTLETYMAALITNYEFDGLRLDASRNIRKPFWTKLCLAANVYCQGEVWAGDPELVCPYQEYMDGLHNYPMKEVATTALTSSTGNMADLINMASKMNTRCKDVTLFGTFMENHDNPRIGSFTTDPARLQNVAALNILADGIPVLYYGQEQALTGSNDPANREALWLTDYRTTGNLVPTITSLNRLRNHAASTSPTFLTTSAVYTLLSSSVIRVRKENLVFVLTNTGSGASAAMTMDGFAPSLDLVEVLTCTHARADEKGRLPLVLRGEPMVLYPESLLSGSGICAL</sequence>
<keyword evidence="9 15" id="KW-1015">Disulfide bond</keyword>
<name>A0AAD6UHF0_9AGAR</name>
<dbReference type="EC" id="3.2.1.1" evidence="4"/>
<evidence type="ECO:0000256" key="2">
    <source>
        <dbReference type="ARBA" id="ARBA00001913"/>
    </source>
</evidence>
<reference evidence="19" key="1">
    <citation type="submission" date="2023-03" db="EMBL/GenBank/DDBJ databases">
        <title>Massive genome expansion in bonnet fungi (Mycena s.s.) driven by repeated elements and novel gene families across ecological guilds.</title>
        <authorList>
            <consortium name="Lawrence Berkeley National Laboratory"/>
            <person name="Harder C.B."/>
            <person name="Miyauchi S."/>
            <person name="Viragh M."/>
            <person name="Kuo A."/>
            <person name="Thoen E."/>
            <person name="Andreopoulos B."/>
            <person name="Lu D."/>
            <person name="Skrede I."/>
            <person name="Drula E."/>
            <person name="Henrissat B."/>
            <person name="Morin E."/>
            <person name="Kohler A."/>
            <person name="Barry K."/>
            <person name="LaButti K."/>
            <person name="Morin E."/>
            <person name="Salamov A."/>
            <person name="Lipzen A."/>
            <person name="Mereny Z."/>
            <person name="Hegedus B."/>
            <person name="Baldrian P."/>
            <person name="Stursova M."/>
            <person name="Weitz H."/>
            <person name="Taylor A."/>
            <person name="Grigoriev I.V."/>
            <person name="Nagy L.G."/>
            <person name="Martin F."/>
            <person name="Kauserud H."/>
        </authorList>
    </citation>
    <scope>NUCLEOTIDE SEQUENCE</scope>
    <source>
        <strain evidence="19">CBHHK173m</strain>
    </source>
</reference>
<evidence type="ECO:0000256" key="10">
    <source>
        <dbReference type="ARBA" id="ARBA00023180"/>
    </source>
</evidence>
<feature type="binding site" evidence="16">
    <location>
        <position position="222"/>
    </location>
    <ligand>
        <name>substrate</name>
    </ligand>
</feature>
<evidence type="ECO:0000256" key="4">
    <source>
        <dbReference type="ARBA" id="ARBA00012595"/>
    </source>
</evidence>
<feature type="signal peptide" evidence="17">
    <location>
        <begin position="1"/>
        <end position="21"/>
    </location>
</feature>
<comment type="cofactor">
    <cofactor evidence="2">
        <name>Ca(2+)</name>
        <dbReference type="ChEBI" id="CHEBI:29108"/>
    </cofactor>
</comment>
<evidence type="ECO:0000256" key="8">
    <source>
        <dbReference type="ARBA" id="ARBA00022837"/>
    </source>
</evidence>
<dbReference type="InterPro" id="IPR013777">
    <property type="entry name" value="A-amylase-like"/>
</dbReference>
<dbReference type="SUPFAM" id="SSF51011">
    <property type="entry name" value="Glycosyl hydrolase domain"/>
    <property type="match status" value="1"/>
</dbReference>
<protein>
    <recommendedName>
        <fullName evidence="4">alpha-amylase</fullName>
        <ecNumber evidence="4">3.2.1.1</ecNumber>
    </recommendedName>
</protein>
<evidence type="ECO:0000256" key="12">
    <source>
        <dbReference type="ARBA" id="ARBA00023295"/>
    </source>
</evidence>
<feature type="binding site" evidence="16">
    <location>
        <position position="315"/>
    </location>
    <ligand>
        <name>substrate</name>
    </ligand>
</feature>
<dbReference type="Gene3D" id="2.60.40.1180">
    <property type="entry name" value="Golgi alpha-mannosidase II"/>
    <property type="match status" value="1"/>
</dbReference>
<evidence type="ECO:0000256" key="9">
    <source>
        <dbReference type="ARBA" id="ARBA00023157"/>
    </source>
</evidence>
<dbReference type="Pfam" id="PF00128">
    <property type="entry name" value="Alpha-amylase"/>
    <property type="match status" value="1"/>
</dbReference>
<dbReference type="InterPro" id="IPR015340">
    <property type="entry name" value="A_amylase_C_dom"/>
</dbReference>
<dbReference type="InterPro" id="IPR013780">
    <property type="entry name" value="Glyco_hydro_b"/>
</dbReference>
<evidence type="ECO:0000256" key="15">
    <source>
        <dbReference type="PIRSR" id="PIRSR001024-4"/>
    </source>
</evidence>
<feature type="binding site" evidence="16">
    <location>
        <position position="362"/>
    </location>
    <ligand>
        <name>substrate</name>
    </ligand>
</feature>
<evidence type="ECO:0000256" key="7">
    <source>
        <dbReference type="ARBA" id="ARBA00022801"/>
    </source>
</evidence>
<feature type="active site" description="Proton donor" evidence="13">
    <location>
        <position position="248"/>
    </location>
</feature>
<accession>A0AAD6UHF0</accession>
<feature type="binding site" evidence="16">
    <location>
        <position position="104"/>
    </location>
    <ligand>
        <name>substrate</name>
    </ligand>
</feature>
<keyword evidence="10" id="KW-0325">Glycoprotein</keyword>
<evidence type="ECO:0000313" key="20">
    <source>
        <dbReference type="Proteomes" id="UP001222325"/>
    </source>
</evidence>
<evidence type="ECO:0000256" key="3">
    <source>
        <dbReference type="ARBA" id="ARBA00008061"/>
    </source>
</evidence>
<dbReference type="InterPro" id="IPR006047">
    <property type="entry name" value="GH13_cat_dom"/>
</dbReference>
<dbReference type="PIRSF" id="PIRSF001024">
    <property type="entry name" value="Alph-amyl_fung"/>
    <property type="match status" value="1"/>
</dbReference>
<dbReference type="PANTHER" id="PTHR10357:SF215">
    <property type="entry name" value="ALPHA-AMYLASE 1"/>
    <property type="match status" value="1"/>
</dbReference>
<gene>
    <name evidence="19" type="ORF">B0H15DRAFT_936497</name>
</gene>
<feature type="active site" description="Nucleophile" evidence="13">
    <location>
        <position position="224"/>
    </location>
</feature>
<evidence type="ECO:0000256" key="13">
    <source>
        <dbReference type="PIRSR" id="PIRSR001024-1"/>
    </source>
</evidence>
<evidence type="ECO:0000256" key="14">
    <source>
        <dbReference type="PIRSR" id="PIRSR001024-2"/>
    </source>
</evidence>
<dbReference type="InterPro" id="IPR017853">
    <property type="entry name" value="GH"/>
</dbReference>
<evidence type="ECO:0000256" key="6">
    <source>
        <dbReference type="ARBA" id="ARBA00022729"/>
    </source>
</evidence>
<proteinExistence type="inferred from homology"/>
<keyword evidence="7 19" id="KW-0378">Hydrolase</keyword>
<dbReference type="GO" id="GO:0016052">
    <property type="term" value="P:carbohydrate catabolic process"/>
    <property type="evidence" value="ECO:0007669"/>
    <property type="project" value="InterPro"/>
</dbReference>
<evidence type="ECO:0000256" key="17">
    <source>
        <dbReference type="SAM" id="SignalP"/>
    </source>
</evidence>
<dbReference type="Proteomes" id="UP001222325">
    <property type="component" value="Unassembled WGS sequence"/>
</dbReference>
<comment type="catalytic activity">
    <reaction evidence="1">
        <text>Endohydrolysis of (1-&gt;4)-alpha-D-glucosidic linkages in polysaccharides containing three or more (1-&gt;4)-alpha-linked D-glucose units.</text>
        <dbReference type="EC" id="3.2.1.1"/>
    </reaction>
</comment>
<feature type="disulfide bond" evidence="15">
    <location>
        <begin position="451"/>
        <end position="485"/>
    </location>
</feature>
<dbReference type="PANTHER" id="PTHR10357">
    <property type="entry name" value="ALPHA-AMYLASE FAMILY MEMBER"/>
    <property type="match status" value="1"/>
</dbReference>
<dbReference type="EMBL" id="JARJCN010000003">
    <property type="protein sequence ID" value="KAJ7102595.1"/>
    <property type="molecule type" value="Genomic_DNA"/>
</dbReference>
<dbReference type="Gene3D" id="3.20.20.80">
    <property type="entry name" value="Glycosidases"/>
    <property type="match status" value="1"/>
</dbReference>
<evidence type="ECO:0000313" key="19">
    <source>
        <dbReference type="EMBL" id="KAJ7102595.1"/>
    </source>
</evidence>
<evidence type="ECO:0000259" key="18">
    <source>
        <dbReference type="SMART" id="SM00642"/>
    </source>
</evidence>
<feature type="binding site" evidence="16">
    <location>
        <position position="252"/>
    </location>
    <ligand>
        <name>substrate</name>
    </ligand>
</feature>